<organism evidence="2 3">
    <name type="scientific">Candidatus Kapaibacterium thiocyanatum</name>
    <dbReference type="NCBI Taxonomy" id="1895771"/>
    <lineage>
        <taxon>Bacteria</taxon>
        <taxon>Pseudomonadati</taxon>
        <taxon>Candidatus Kapaibacteriota</taxon>
        <taxon>Candidatus Kapaibacteriia</taxon>
        <taxon>Candidatus Kapaibacteriales</taxon>
        <taxon>Candidatus Kapaibacteriaceae</taxon>
        <taxon>Candidatus Kapaibacterium</taxon>
    </lineage>
</organism>
<dbReference type="EMBL" id="MKVH01000024">
    <property type="protein sequence ID" value="OJX57288.1"/>
    <property type="molecule type" value="Genomic_DNA"/>
</dbReference>
<reference evidence="2 3" key="1">
    <citation type="submission" date="2016-09" db="EMBL/GenBank/DDBJ databases">
        <title>Genome-resolved meta-omics ties microbial dynamics to process performance in biotechnology for thiocyanate degradation.</title>
        <authorList>
            <person name="Kantor R.S."/>
            <person name="Huddy R.J."/>
            <person name="Iyer R."/>
            <person name="Thomas B.C."/>
            <person name="Brown C.T."/>
            <person name="Anantharaman K."/>
            <person name="Tringe S."/>
            <person name="Hettich R.L."/>
            <person name="Harrison S.T."/>
            <person name="Banfield J.F."/>
        </authorList>
    </citation>
    <scope>NUCLEOTIDE SEQUENCE [LARGE SCALE GENOMIC DNA]</scope>
    <source>
        <strain evidence="2">59-99</strain>
    </source>
</reference>
<evidence type="ECO:0000313" key="3">
    <source>
        <dbReference type="Proteomes" id="UP000184233"/>
    </source>
</evidence>
<proteinExistence type="predicted"/>
<evidence type="ECO:0008006" key="4">
    <source>
        <dbReference type="Google" id="ProtNLM"/>
    </source>
</evidence>
<accession>A0A1M3KY00</accession>
<protein>
    <recommendedName>
        <fullName evidence="4">HEAT repeat domain-containing protein</fullName>
    </recommendedName>
</protein>
<comment type="caution">
    <text evidence="2">The sequence shown here is derived from an EMBL/GenBank/DDBJ whole genome shotgun (WGS) entry which is preliminary data.</text>
</comment>
<dbReference type="AlphaFoldDB" id="A0A1M3KY00"/>
<dbReference type="Pfam" id="PF13646">
    <property type="entry name" value="HEAT_2"/>
    <property type="match status" value="1"/>
</dbReference>
<dbReference type="SMART" id="SM00567">
    <property type="entry name" value="EZ_HEAT"/>
    <property type="match status" value="2"/>
</dbReference>
<gene>
    <name evidence="2" type="ORF">BGO89_12445</name>
</gene>
<name>A0A1M3KY00_9BACT</name>
<dbReference type="InterPro" id="IPR016024">
    <property type="entry name" value="ARM-type_fold"/>
</dbReference>
<dbReference type="InterPro" id="IPR011989">
    <property type="entry name" value="ARM-like"/>
</dbReference>
<sequence>MTSLRLLVVLLSVPCMITTVSAQQGMSNDSKRLLDTSLRILGMNRADCAMPPDLLPSDTHRLPWHDRLFSDPFGAFGQADGLAKLIAGRSDNSMDLAARTAFPYLDLTAFRRSVYDSRITADELIRRLRIDPSDRTGLVGSTLLLRYLSALVQAADGMSDAAARFRNQKILVDMCDTLWQMSRENETSSLWQLHDDEVEGMERASTFFLASSLAPYQDIYTHGWSAYLHILQYARESLQSNDLLRDSIRSMTFSTPYGRVAIGGKGDDVYEGTYFLIIDIGGNDLYRFDLSAKEDAIDRPVRCIVDLAGNDLYTAGSYELGSAVGGVGILIDASGNDTYLAGDASLGCGIFGVGIVHDMAGDDSYSSGINSQGAGIFGIGLVLDDGGQDIYRAHAQAQGFGATRGIGILSDLAGNDQYLAASPYVDVLRYEAHQVTFTQGAALGYRPLASGGIGILADERGNDAYSTDIYGQGTGYWFGLGALLDRAGDDRYVAYQYAQGAGVHFATGILRDDSGDDIYVSHGVSQGCGHDVALGALIDERGNDSYMVESLSLGGGNANAVSVFIDVTGNDAYVAMHTPTTMGYSDFRRNYGMIGIFADGGGNDTYGASTRNNSVSVQSTYGVFNDADLIPAPAGTTSPTTPQYAVMPLAQSVDSLFIQASAAPLRFQNNVQPARDRIVSLGVSALPHLATHFGTQMPRERLALEYILPKIHESNGVAVETLLRDSLSSEDPAVVSMCATVGGRIRMTSMVPSLMVLVRDDSWRKRRLAAITIGEIGDSSGIPGLKMLLKDDHPYVRSRASFALGMIGGTAAFQNLQPALAEEQQIVRYGAVEGLVRGAKRPAAPVISWWRTLSNRATLTSGLRLVGAVDTTTADAEDVALFVKSAPRSTRETFYRILPSAPVFWKNQAATYLAMESDEALQAMLRPLAVSGTPIAIDGKKKKKSKKKK</sequence>
<feature type="chain" id="PRO_5012228661" description="HEAT repeat domain-containing protein" evidence="1">
    <location>
        <begin position="23"/>
        <end position="949"/>
    </location>
</feature>
<evidence type="ECO:0000313" key="2">
    <source>
        <dbReference type="EMBL" id="OJX57288.1"/>
    </source>
</evidence>
<evidence type="ECO:0000256" key="1">
    <source>
        <dbReference type="SAM" id="SignalP"/>
    </source>
</evidence>
<dbReference type="InterPro" id="IPR004155">
    <property type="entry name" value="PBS_lyase_HEAT"/>
</dbReference>
<feature type="signal peptide" evidence="1">
    <location>
        <begin position="1"/>
        <end position="22"/>
    </location>
</feature>
<dbReference type="Proteomes" id="UP000184233">
    <property type="component" value="Unassembled WGS sequence"/>
</dbReference>
<dbReference type="STRING" id="1895771.BGO89_12445"/>
<dbReference type="SUPFAM" id="SSF48371">
    <property type="entry name" value="ARM repeat"/>
    <property type="match status" value="1"/>
</dbReference>
<dbReference type="Gene3D" id="1.25.10.10">
    <property type="entry name" value="Leucine-rich Repeat Variant"/>
    <property type="match status" value="1"/>
</dbReference>
<keyword evidence="1" id="KW-0732">Signal</keyword>